<dbReference type="InterPro" id="IPR029319">
    <property type="entry name" value="DNA_ligase_OB"/>
</dbReference>
<dbReference type="InterPro" id="IPR050326">
    <property type="entry name" value="NAD_dep_DNA_ligaseB"/>
</dbReference>
<evidence type="ECO:0000256" key="1">
    <source>
        <dbReference type="ARBA" id="ARBA00001968"/>
    </source>
</evidence>
<dbReference type="GO" id="GO:0006310">
    <property type="term" value="P:DNA recombination"/>
    <property type="evidence" value="ECO:0007669"/>
    <property type="project" value="InterPro"/>
</dbReference>
<dbReference type="GO" id="GO:0006260">
    <property type="term" value="P:DNA replication"/>
    <property type="evidence" value="ECO:0007669"/>
    <property type="project" value="UniProtKB-KW"/>
</dbReference>
<dbReference type="CDD" id="cd07896">
    <property type="entry name" value="Adenylation_kDNA_ligase_like"/>
    <property type="match status" value="1"/>
</dbReference>
<evidence type="ECO:0000313" key="11">
    <source>
        <dbReference type="Proteomes" id="UP000002943"/>
    </source>
</evidence>
<keyword evidence="7" id="KW-0732">Signal</keyword>
<dbReference type="InterPro" id="IPR012310">
    <property type="entry name" value="DNA_ligase_ATP-dep_cent"/>
</dbReference>
<dbReference type="Pfam" id="PF01068">
    <property type="entry name" value="DNA_ligase_A_M"/>
    <property type="match status" value="1"/>
</dbReference>
<dbReference type="GO" id="GO:0006281">
    <property type="term" value="P:DNA repair"/>
    <property type="evidence" value="ECO:0007669"/>
    <property type="project" value="UniProtKB-KW"/>
</dbReference>
<evidence type="ECO:0000259" key="8">
    <source>
        <dbReference type="Pfam" id="PF01068"/>
    </source>
</evidence>
<organism evidence="10 11">
    <name type="scientific">Vibrio caribbeanicus ATCC BAA-2122</name>
    <dbReference type="NCBI Taxonomy" id="796620"/>
    <lineage>
        <taxon>Bacteria</taxon>
        <taxon>Pseudomonadati</taxon>
        <taxon>Pseudomonadota</taxon>
        <taxon>Gammaproteobacteria</taxon>
        <taxon>Vibrionales</taxon>
        <taxon>Vibrionaceae</taxon>
        <taxon>Vibrio</taxon>
    </lineage>
</organism>
<evidence type="ECO:0000256" key="4">
    <source>
        <dbReference type="ARBA" id="ARBA00022763"/>
    </source>
</evidence>
<dbReference type="GO" id="GO:0005524">
    <property type="term" value="F:ATP binding"/>
    <property type="evidence" value="ECO:0007669"/>
    <property type="project" value="InterPro"/>
</dbReference>
<feature type="domain" description="ATP-dependent DNA ligase family profile" evidence="8">
    <location>
        <begin position="75"/>
        <end position="200"/>
    </location>
</feature>
<dbReference type="EC" id="6.5.1.1" evidence="10"/>
<dbReference type="eggNOG" id="COG1793">
    <property type="taxonomic scope" value="Bacteria"/>
</dbReference>
<dbReference type="STRING" id="796620.VIBC2010_10442"/>
<feature type="signal peptide" evidence="7">
    <location>
        <begin position="1"/>
        <end position="18"/>
    </location>
</feature>
<evidence type="ECO:0000313" key="10">
    <source>
        <dbReference type="EMBL" id="EFP98201.1"/>
    </source>
</evidence>
<comment type="cofactor">
    <cofactor evidence="1">
        <name>a divalent metal cation</name>
        <dbReference type="ChEBI" id="CHEBI:60240"/>
    </cofactor>
</comment>
<sequence length="281" mass="31825">MRLSLVAFAVIVTLTTRAETVPSYQGMVPVTLAKTYDKDKDVSQYWASEKLDGIRALWNGKFLHTRSGKRIYAPHWFTNSLPKIALDGELWAGRGQFHVVQRTVLDKVPSDSAWRNIFFVVFDLPNKSGNYKIRYEELNNILNIKNQTHIIPIQQKALTSDGDLMAFLSQIENLGGEGVMLRELNSPYLSGRNNSLLKLKSYRDQEARVIGYKQGKGRLKGKIGSILVRTEDNLEFYIGSGLTDEQRSSPPKLGTVVTFKYSGVTQNGIPRFARLLRIRNE</sequence>
<feature type="domain" description="DNA ligase OB-like" evidence="9">
    <location>
        <begin position="214"/>
        <end position="279"/>
    </location>
</feature>
<dbReference type="Gene3D" id="3.30.470.30">
    <property type="entry name" value="DNA ligase/mRNA capping enzyme"/>
    <property type="match status" value="1"/>
</dbReference>
<accession>E3BFM3</accession>
<comment type="catalytic activity">
    <reaction evidence="6">
        <text>ATP + (deoxyribonucleotide)n-3'-hydroxyl + 5'-phospho-(deoxyribonucleotide)m = (deoxyribonucleotide)n+m + AMP + diphosphate.</text>
        <dbReference type="EC" id="6.5.1.1"/>
    </reaction>
</comment>
<dbReference type="NCBIfam" id="NF006592">
    <property type="entry name" value="PRK09125.1"/>
    <property type="match status" value="1"/>
</dbReference>
<comment type="caution">
    <text evidence="10">The sequence shown here is derived from an EMBL/GenBank/DDBJ whole genome shotgun (WGS) entry which is preliminary data.</text>
</comment>
<dbReference type="AlphaFoldDB" id="E3BFM3"/>
<dbReference type="InterPro" id="IPR012340">
    <property type="entry name" value="NA-bd_OB-fold"/>
</dbReference>
<evidence type="ECO:0000256" key="3">
    <source>
        <dbReference type="ARBA" id="ARBA00022705"/>
    </source>
</evidence>
<dbReference type="GO" id="GO:0003910">
    <property type="term" value="F:DNA ligase (ATP) activity"/>
    <property type="evidence" value="ECO:0007669"/>
    <property type="project" value="UniProtKB-EC"/>
</dbReference>
<evidence type="ECO:0000259" key="9">
    <source>
        <dbReference type="Pfam" id="PF14743"/>
    </source>
</evidence>
<keyword evidence="4" id="KW-0227">DNA damage</keyword>
<protein>
    <submittedName>
        <fullName evidence="10">DNA ligase</fullName>
        <ecNumber evidence="10">6.5.1.1</ecNumber>
    </submittedName>
</protein>
<dbReference type="Gene3D" id="2.40.50.140">
    <property type="entry name" value="Nucleic acid-binding proteins"/>
    <property type="match status" value="1"/>
</dbReference>
<evidence type="ECO:0000256" key="2">
    <source>
        <dbReference type="ARBA" id="ARBA00022598"/>
    </source>
</evidence>
<dbReference type="PANTHER" id="PTHR47810:SF1">
    <property type="entry name" value="DNA LIGASE B"/>
    <property type="match status" value="1"/>
</dbReference>
<dbReference type="Proteomes" id="UP000002943">
    <property type="component" value="Unassembled WGS sequence"/>
</dbReference>
<proteinExistence type="predicted"/>
<keyword evidence="2 10" id="KW-0436">Ligase</keyword>
<dbReference type="Gene3D" id="3.30.1490.70">
    <property type="match status" value="1"/>
</dbReference>
<dbReference type="SUPFAM" id="SSF50249">
    <property type="entry name" value="Nucleic acid-binding proteins"/>
    <property type="match status" value="1"/>
</dbReference>
<dbReference type="RefSeq" id="WP_009599718.1">
    <property type="nucleotide sequence ID" value="NZ_AEIU01000022.1"/>
</dbReference>
<gene>
    <name evidence="10" type="ORF">VIBC2010_10442</name>
</gene>
<dbReference type="CDD" id="cd08041">
    <property type="entry name" value="OBF_kDNA_ligase_like"/>
    <property type="match status" value="1"/>
</dbReference>
<keyword evidence="3" id="KW-0235">DNA replication</keyword>
<dbReference type="Pfam" id="PF14743">
    <property type="entry name" value="DNA_ligase_OB_2"/>
    <property type="match status" value="1"/>
</dbReference>
<evidence type="ECO:0000256" key="5">
    <source>
        <dbReference type="ARBA" id="ARBA00023204"/>
    </source>
</evidence>
<dbReference type="OrthoDB" id="9782700at2"/>
<feature type="chain" id="PRO_5003167029" evidence="7">
    <location>
        <begin position="19"/>
        <end position="281"/>
    </location>
</feature>
<name>E3BFM3_9VIBR</name>
<reference evidence="10 11" key="1">
    <citation type="journal article" date="2012" name="Int. J. Syst. Evol. Microbiol.">
        <title>Vibrio caribbeanicus sp. nov., isolated from the marine sponge Scleritoderma cyanea.</title>
        <authorList>
            <person name="Hoffmann M."/>
            <person name="Monday S.R."/>
            <person name="Allard M.W."/>
            <person name="Strain E.A."/>
            <person name="Whittaker P."/>
            <person name="Naum M."/>
            <person name="McCarthy P.J."/>
            <person name="Lopez J.V."/>
            <person name="Fischer M."/>
            <person name="Brown E.W."/>
        </authorList>
    </citation>
    <scope>NUCLEOTIDE SEQUENCE [LARGE SCALE GENOMIC DNA]</scope>
    <source>
        <strain evidence="10 11">ATCC BAA-2122</strain>
    </source>
</reference>
<dbReference type="PANTHER" id="PTHR47810">
    <property type="entry name" value="DNA LIGASE"/>
    <property type="match status" value="1"/>
</dbReference>
<evidence type="ECO:0000256" key="6">
    <source>
        <dbReference type="ARBA" id="ARBA00034003"/>
    </source>
</evidence>
<dbReference type="SUPFAM" id="SSF56091">
    <property type="entry name" value="DNA ligase/mRNA capping enzyme, catalytic domain"/>
    <property type="match status" value="1"/>
</dbReference>
<evidence type="ECO:0000256" key="7">
    <source>
        <dbReference type="SAM" id="SignalP"/>
    </source>
</evidence>
<keyword evidence="5" id="KW-0234">DNA repair</keyword>
<keyword evidence="11" id="KW-1185">Reference proteome</keyword>
<dbReference type="EMBL" id="AEIU01000022">
    <property type="protein sequence ID" value="EFP98201.1"/>
    <property type="molecule type" value="Genomic_DNA"/>
</dbReference>